<gene>
    <name evidence="2" type="ORF">RM532_05290</name>
</gene>
<keyword evidence="3" id="KW-1185">Reference proteome</keyword>
<name>A0ABU3BYH7_9GAMM</name>
<dbReference type="Gene3D" id="3.90.1010.10">
    <property type="match status" value="1"/>
</dbReference>
<dbReference type="Pfam" id="PF01592">
    <property type="entry name" value="NifU_N"/>
    <property type="match status" value="1"/>
</dbReference>
<accession>A0ABU3BYH7</accession>
<proteinExistence type="predicted"/>
<reference evidence="2 3" key="1">
    <citation type="submission" date="2023-09" db="EMBL/GenBank/DDBJ databases">
        <authorList>
            <person name="Rey-Velasco X."/>
        </authorList>
    </citation>
    <scope>NUCLEOTIDE SEQUENCE [LARGE SCALE GENOMIC DNA]</scope>
    <source>
        <strain evidence="2 3">W335</strain>
    </source>
</reference>
<dbReference type="InterPro" id="IPR002871">
    <property type="entry name" value="NIF_FeS_clus_asmbl_NifU_N"/>
</dbReference>
<dbReference type="EMBL" id="JAVRIB010000004">
    <property type="protein sequence ID" value="MDT0634366.1"/>
    <property type="molecule type" value="Genomic_DNA"/>
</dbReference>
<comment type="caution">
    <text evidence="2">The sequence shown here is derived from an EMBL/GenBank/DDBJ whole genome shotgun (WGS) entry which is preliminary data.</text>
</comment>
<evidence type="ECO:0000313" key="2">
    <source>
        <dbReference type="EMBL" id="MDT0634366.1"/>
    </source>
</evidence>
<organism evidence="2 3">
    <name type="scientific">Spectribacter hydrogenoxidans</name>
    <dbReference type="NCBI Taxonomy" id="3075608"/>
    <lineage>
        <taxon>Bacteria</taxon>
        <taxon>Pseudomonadati</taxon>
        <taxon>Pseudomonadota</taxon>
        <taxon>Gammaproteobacteria</taxon>
        <taxon>Salinisphaerales</taxon>
        <taxon>Salinisphaeraceae</taxon>
        <taxon>Spectribacter</taxon>
    </lineage>
</organism>
<evidence type="ECO:0000313" key="3">
    <source>
        <dbReference type="Proteomes" id="UP001251857"/>
    </source>
</evidence>
<feature type="domain" description="NIF system FeS cluster assembly NifU N-terminal" evidence="1">
    <location>
        <begin position="37"/>
        <end position="113"/>
    </location>
</feature>
<dbReference type="RefSeq" id="WP_311652125.1">
    <property type="nucleotide sequence ID" value="NZ_JAVRIB010000004.1"/>
</dbReference>
<evidence type="ECO:0000259" key="1">
    <source>
        <dbReference type="Pfam" id="PF01592"/>
    </source>
</evidence>
<dbReference type="SUPFAM" id="SSF82649">
    <property type="entry name" value="SufE/NifU"/>
    <property type="match status" value="1"/>
</dbReference>
<sequence>MQLSGVVHARFFTPANRLEALRPGAIPGRAETPDAYVALWLWLDHDRVREAAFRVRGCPVTVAAADYVCERVRNRTRAAARGLTVAEMEQALSSPPERRGALLVVSDALTSALEYQPVEA</sequence>
<protein>
    <submittedName>
        <fullName evidence="2">Iron-sulfur cluster assembly scaffold protein</fullName>
    </submittedName>
</protein>
<dbReference type="Proteomes" id="UP001251857">
    <property type="component" value="Unassembled WGS sequence"/>
</dbReference>